<keyword evidence="2" id="KW-1185">Reference proteome</keyword>
<comment type="caution">
    <text evidence="1">The sequence shown here is derived from an EMBL/GenBank/DDBJ whole genome shotgun (WGS) entry which is preliminary data.</text>
</comment>
<gene>
    <name evidence="1" type="ORF">L6452_01361</name>
</gene>
<reference evidence="1 2" key="2">
    <citation type="journal article" date="2022" name="Mol. Ecol. Resour.">
        <title>The genomes of chicory, endive, great burdock and yacon provide insights into Asteraceae paleo-polyploidization history and plant inulin production.</title>
        <authorList>
            <person name="Fan W."/>
            <person name="Wang S."/>
            <person name="Wang H."/>
            <person name="Wang A."/>
            <person name="Jiang F."/>
            <person name="Liu H."/>
            <person name="Zhao H."/>
            <person name="Xu D."/>
            <person name="Zhang Y."/>
        </authorList>
    </citation>
    <scope>NUCLEOTIDE SEQUENCE [LARGE SCALE GENOMIC DNA]</scope>
    <source>
        <strain evidence="2">cv. Niubang</strain>
    </source>
</reference>
<accession>A0ACB9FGG8</accession>
<organism evidence="1 2">
    <name type="scientific">Arctium lappa</name>
    <name type="common">Greater burdock</name>
    <name type="synonym">Lappa major</name>
    <dbReference type="NCBI Taxonomy" id="4217"/>
    <lineage>
        <taxon>Eukaryota</taxon>
        <taxon>Viridiplantae</taxon>
        <taxon>Streptophyta</taxon>
        <taxon>Embryophyta</taxon>
        <taxon>Tracheophyta</taxon>
        <taxon>Spermatophyta</taxon>
        <taxon>Magnoliopsida</taxon>
        <taxon>eudicotyledons</taxon>
        <taxon>Gunneridae</taxon>
        <taxon>Pentapetalae</taxon>
        <taxon>asterids</taxon>
        <taxon>campanulids</taxon>
        <taxon>Asterales</taxon>
        <taxon>Asteraceae</taxon>
        <taxon>Carduoideae</taxon>
        <taxon>Cardueae</taxon>
        <taxon>Arctiinae</taxon>
        <taxon>Arctium</taxon>
    </lineage>
</organism>
<dbReference type="Proteomes" id="UP001055879">
    <property type="component" value="Linkage Group LG01"/>
</dbReference>
<reference evidence="2" key="1">
    <citation type="journal article" date="2022" name="Mol. Ecol. Resour.">
        <title>The genomes of chicory, endive, great burdock and yacon provide insights into Asteraceae palaeo-polyploidization history and plant inulin production.</title>
        <authorList>
            <person name="Fan W."/>
            <person name="Wang S."/>
            <person name="Wang H."/>
            <person name="Wang A."/>
            <person name="Jiang F."/>
            <person name="Liu H."/>
            <person name="Zhao H."/>
            <person name="Xu D."/>
            <person name="Zhang Y."/>
        </authorList>
    </citation>
    <scope>NUCLEOTIDE SEQUENCE [LARGE SCALE GENOMIC DNA]</scope>
    <source>
        <strain evidence="2">cv. Niubang</strain>
    </source>
</reference>
<sequence length="74" mass="8737">MECRQKSRRELARLSRCEDSSKQEYCGKIWQYPRYGFGDLRSETAIGVGNRVREVDDGRQPVLVPDVEVLRDFW</sequence>
<evidence type="ECO:0000313" key="1">
    <source>
        <dbReference type="EMBL" id="KAI3770235.1"/>
    </source>
</evidence>
<protein>
    <submittedName>
        <fullName evidence="1">Uncharacterized protein</fullName>
    </submittedName>
</protein>
<evidence type="ECO:0000313" key="2">
    <source>
        <dbReference type="Proteomes" id="UP001055879"/>
    </source>
</evidence>
<name>A0ACB9FGG8_ARCLA</name>
<proteinExistence type="predicted"/>
<dbReference type="EMBL" id="CM042047">
    <property type="protein sequence ID" value="KAI3770235.1"/>
    <property type="molecule type" value="Genomic_DNA"/>
</dbReference>